<evidence type="ECO:0000256" key="1">
    <source>
        <dbReference type="SAM" id="Phobius"/>
    </source>
</evidence>
<name>A0A382JGN9_9ZZZZ</name>
<keyword evidence="1" id="KW-0812">Transmembrane</keyword>
<feature type="domain" description="DUF1468" evidence="2">
    <location>
        <begin position="15"/>
        <end position="161"/>
    </location>
</feature>
<feature type="transmembrane region" description="Helical" evidence="1">
    <location>
        <begin position="114"/>
        <end position="130"/>
    </location>
</feature>
<evidence type="ECO:0000313" key="3">
    <source>
        <dbReference type="EMBL" id="SVC11290.1"/>
    </source>
</evidence>
<evidence type="ECO:0000259" key="2">
    <source>
        <dbReference type="Pfam" id="PF07331"/>
    </source>
</evidence>
<dbReference type="AlphaFoldDB" id="A0A382JGN9"/>
<keyword evidence="1" id="KW-1133">Transmembrane helix</keyword>
<dbReference type="EMBL" id="UINC01074271">
    <property type="protein sequence ID" value="SVC11290.1"/>
    <property type="molecule type" value="Genomic_DNA"/>
</dbReference>
<reference evidence="3" key="1">
    <citation type="submission" date="2018-05" db="EMBL/GenBank/DDBJ databases">
        <authorList>
            <person name="Lanie J.A."/>
            <person name="Ng W.-L."/>
            <person name="Kazmierczak K.M."/>
            <person name="Andrzejewski T.M."/>
            <person name="Davidsen T.M."/>
            <person name="Wayne K.J."/>
            <person name="Tettelin H."/>
            <person name="Glass J.I."/>
            <person name="Rusch D."/>
            <person name="Podicherti R."/>
            <person name="Tsui H.-C.T."/>
            <person name="Winkler M.E."/>
        </authorList>
    </citation>
    <scope>NUCLEOTIDE SEQUENCE</scope>
</reference>
<feature type="transmembrane region" description="Helical" evidence="1">
    <location>
        <begin position="12"/>
        <end position="29"/>
    </location>
</feature>
<feature type="non-terminal residue" evidence="3">
    <location>
        <position position="1"/>
    </location>
</feature>
<gene>
    <name evidence="3" type="ORF">METZ01_LOCUS264144</name>
</gene>
<keyword evidence="1" id="KW-0472">Membrane</keyword>
<proteinExistence type="predicted"/>
<dbReference type="InterPro" id="IPR009936">
    <property type="entry name" value="DUF1468"/>
</dbReference>
<dbReference type="Pfam" id="PF07331">
    <property type="entry name" value="TctB"/>
    <property type="match status" value="1"/>
</dbReference>
<accession>A0A382JGN9</accession>
<organism evidence="3">
    <name type="scientific">marine metagenome</name>
    <dbReference type="NCBI Taxonomy" id="408172"/>
    <lineage>
        <taxon>unclassified sequences</taxon>
        <taxon>metagenomes</taxon>
        <taxon>ecological metagenomes</taxon>
    </lineage>
</organism>
<protein>
    <recommendedName>
        <fullName evidence="2">DUF1468 domain-containing protein</fullName>
    </recommendedName>
</protein>
<sequence>VKRLNAGQWFEVVFWAAFGVLAFGLSFQFDREISMYKFGAAGWPRTVIAVIVLASVGQFISDLRQRQKEDDKAPVEASYFGKLAAEHGSEFFVRMGITLALPLSYAGLLNLTGYYFTTPVFLAAYLYMTGITRIKPLIIVPAVIWGVLTVLFTRFLYVGLPVGYWPGFYDFSNWLVVLIRY</sequence>
<feature type="transmembrane region" description="Helical" evidence="1">
    <location>
        <begin position="137"/>
        <end position="157"/>
    </location>
</feature>